<sequence>MSHQDFQAMRRAMVESQLRTSGVNDPRVIAAMATTPREWFVPPVRATLAYTDRPVPLGGARFLNPPLIVGRLLTEAQVRPGERVLVIGAATGYAAALLAEIGASVTAVESDPALVEQARAALAGRSVEIVEGGLTDGHAGGAPYDLILIDGAVEFVPDALVEQLAAGGRIACARIDNGVTRMAIGRKGAGGGFALASFADAEAVVLPGFERERGFVF</sequence>
<evidence type="ECO:0000256" key="2">
    <source>
        <dbReference type="ARBA" id="ARBA00013346"/>
    </source>
</evidence>
<dbReference type="CDD" id="cd02440">
    <property type="entry name" value="AdoMet_MTases"/>
    <property type="match status" value="1"/>
</dbReference>
<name>A0ABX0XIW1_9SPHN</name>
<dbReference type="SUPFAM" id="SSF53335">
    <property type="entry name" value="S-adenosyl-L-methionine-dependent methyltransferases"/>
    <property type="match status" value="1"/>
</dbReference>
<evidence type="ECO:0000256" key="1">
    <source>
        <dbReference type="ARBA" id="ARBA00005369"/>
    </source>
</evidence>
<keyword evidence="5" id="KW-1185">Reference proteome</keyword>
<dbReference type="EMBL" id="JAATJE010000001">
    <property type="protein sequence ID" value="NJC32747.1"/>
    <property type="molecule type" value="Genomic_DNA"/>
</dbReference>
<evidence type="ECO:0000256" key="3">
    <source>
        <dbReference type="ARBA" id="ARBA00030757"/>
    </source>
</evidence>
<evidence type="ECO:0000313" key="5">
    <source>
        <dbReference type="Proteomes" id="UP000734218"/>
    </source>
</evidence>
<gene>
    <name evidence="4" type="ORF">GGR88_000221</name>
</gene>
<keyword evidence="4" id="KW-0489">Methyltransferase</keyword>
<dbReference type="InterPro" id="IPR029063">
    <property type="entry name" value="SAM-dependent_MTases_sf"/>
</dbReference>
<dbReference type="PANTHER" id="PTHR11579">
    <property type="entry name" value="PROTEIN-L-ISOASPARTATE O-METHYLTRANSFERASE"/>
    <property type="match status" value="1"/>
</dbReference>
<organism evidence="4 5">
    <name type="scientific">Sphingomonas jejuensis</name>
    <dbReference type="NCBI Taxonomy" id="904715"/>
    <lineage>
        <taxon>Bacteria</taxon>
        <taxon>Pseudomonadati</taxon>
        <taxon>Pseudomonadota</taxon>
        <taxon>Alphaproteobacteria</taxon>
        <taxon>Sphingomonadales</taxon>
        <taxon>Sphingomonadaceae</taxon>
        <taxon>Sphingomonas</taxon>
    </lineage>
</organism>
<proteinExistence type="inferred from homology"/>
<keyword evidence="4" id="KW-0808">Transferase</keyword>
<comment type="caution">
    <text evidence="4">The sequence shown here is derived from an EMBL/GenBank/DDBJ whole genome shotgun (WGS) entry which is preliminary data.</text>
</comment>
<dbReference type="Pfam" id="PF01135">
    <property type="entry name" value="PCMT"/>
    <property type="match status" value="1"/>
</dbReference>
<comment type="similarity">
    <text evidence="1">Belongs to the methyltransferase superfamily. L-isoaspartyl/D-aspartyl protein methyltransferase family.</text>
</comment>
<dbReference type="PANTHER" id="PTHR11579:SF18">
    <property type="entry name" value="PROTEIN-L-ISOASPARTATE O-METHYLTRANSFERASE"/>
    <property type="match status" value="1"/>
</dbReference>
<dbReference type="Proteomes" id="UP000734218">
    <property type="component" value="Unassembled WGS sequence"/>
</dbReference>
<dbReference type="RefSeq" id="WP_342449683.1">
    <property type="nucleotide sequence ID" value="NZ_JAATJE010000001.1"/>
</dbReference>
<accession>A0ABX0XIW1</accession>
<dbReference type="GO" id="GO:0004719">
    <property type="term" value="F:protein-L-isoaspartate (D-aspartate) O-methyltransferase activity"/>
    <property type="evidence" value="ECO:0007669"/>
    <property type="project" value="UniProtKB-EC"/>
</dbReference>
<reference evidence="4 5" key="1">
    <citation type="submission" date="2020-03" db="EMBL/GenBank/DDBJ databases">
        <title>Genomic Encyclopedia of Type Strains, Phase IV (KMG-IV): sequencing the most valuable type-strain genomes for metagenomic binning, comparative biology and taxonomic classification.</title>
        <authorList>
            <person name="Goeker M."/>
        </authorList>
    </citation>
    <scope>NUCLEOTIDE SEQUENCE [LARGE SCALE GENOMIC DNA]</scope>
    <source>
        <strain evidence="4 5">DSM 27651</strain>
    </source>
</reference>
<dbReference type="Gene3D" id="3.40.50.150">
    <property type="entry name" value="Vaccinia Virus protein VP39"/>
    <property type="match status" value="1"/>
</dbReference>
<protein>
    <recommendedName>
        <fullName evidence="2">Protein-L-isoaspartate O-methyltransferase</fullName>
    </recommendedName>
    <alternativeName>
        <fullName evidence="3">Protein L-isoaspartyl methyltransferase</fullName>
    </alternativeName>
</protein>
<evidence type="ECO:0000313" key="4">
    <source>
        <dbReference type="EMBL" id="NJC32747.1"/>
    </source>
</evidence>
<dbReference type="GO" id="GO:0032259">
    <property type="term" value="P:methylation"/>
    <property type="evidence" value="ECO:0007669"/>
    <property type="project" value="UniProtKB-KW"/>
</dbReference>
<dbReference type="InterPro" id="IPR000682">
    <property type="entry name" value="PCMT"/>
</dbReference>